<dbReference type="AlphaFoldDB" id="Q0W8I5"/>
<dbReference type="OrthoDB" id="359310at2157"/>
<dbReference type="STRING" id="351160.LRC336"/>
<proteinExistence type="inferred from homology"/>
<dbReference type="PROSITE" id="PS01137">
    <property type="entry name" value="TATD_1"/>
    <property type="match status" value="1"/>
</dbReference>
<organism evidence="3 4">
    <name type="scientific">Methanocella arvoryzae (strain DSM 22066 / NBRC 105507 / MRE50)</name>
    <dbReference type="NCBI Taxonomy" id="351160"/>
    <lineage>
        <taxon>Archaea</taxon>
        <taxon>Methanobacteriati</taxon>
        <taxon>Methanobacteriota</taxon>
        <taxon>Stenosarchaea group</taxon>
        <taxon>Methanomicrobia</taxon>
        <taxon>Methanocellales</taxon>
        <taxon>Methanocellaceae</taxon>
        <taxon>Methanocella</taxon>
    </lineage>
</organism>
<accession>Q0W8I5</accession>
<dbReference type="KEGG" id="rci:LRC336"/>
<dbReference type="Proteomes" id="UP000000663">
    <property type="component" value="Chromosome"/>
</dbReference>
<dbReference type="InterPro" id="IPR012022">
    <property type="entry name" value="UCP005295"/>
</dbReference>
<gene>
    <name evidence="3" type="ORF">LRC336</name>
</gene>
<dbReference type="InterPro" id="IPR032466">
    <property type="entry name" value="Metal_Hydrolase"/>
</dbReference>
<dbReference type="SUPFAM" id="SSF51556">
    <property type="entry name" value="Metallo-dependent hydrolases"/>
    <property type="match status" value="1"/>
</dbReference>
<name>Q0W8I5_METAR</name>
<dbReference type="eggNOG" id="arCOG00892">
    <property type="taxonomic scope" value="Archaea"/>
</dbReference>
<dbReference type="PIRSF" id="PIRSF005295">
    <property type="entry name" value="UCP005295_TatD"/>
    <property type="match status" value="1"/>
</dbReference>
<dbReference type="PANTHER" id="PTHR42658">
    <property type="entry name" value="HYDROLASE TATD"/>
    <property type="match status" value="1"/>
</dbReference>
<comment type="similarity">
    <text evidence="2">Belongs to the metallo-dependent hydrolases superfamily.</text>
</comment>
<dbReference type="PANTHER" id="PTHR42658:SF1">
    <property type="entry name" value="HYDROLASE TATD"/>
    <property type="match status" value="1"/>
</dbReference>
<evidence type="ECO:0000313" key="3">
    <source>
        <dbReference type="EMBL" id="CAJ35308.1"/>
    </source>
</evidence>
<protein>
    <submittedName>
        <fullName evidence="3">Uncharacterized protein</fullName>
    </submittedName>
</protein>
<dbReference type="Gene3D" id="3.20.20.140">
    <property type="entry name" value="Metal-dependent hydrolases"/>
    <property type="match status" value="1"/>
</dbReference>
<evidence type="ECO:0000256" key="2">
    <source>
        <dbReference type="PIRNR" id="PIRNR005295"/>
    </source>
</evidence>
<sequence>MIDTHVHLDTRPYEDFELMAIAGITDVITLAHDPMRMSSSIVFRDHFDRLEEEKKRAGKQGIRVHTALGFHPRTRPADLEACENLLEEYLKKGCAIAIGETGLETRDPFEVRLFQMQIELAMKHSLPIIAHSPRSSKAQITREIINVLSTFSLDTDKIVIDHADADTVRLIVDRGYNAGLTVQPGKLSPAAAAEIVKKHDVSRLIINTDMSSSPTDVLGVPRTAHVMRLAGVDSVAIDAVCEKNARRVFGIG</sequence>
<keyword evidence="1 2" id="KW-0378">Hydrolase</keyword>
<dbReference type="RefSeq" id="WP_012037182.1">
    <property type="nucleotide sequence ID" value="NC_009464.1"/>
</dbReference>
<evidence type="ECO:0000256" key="1">
    <source>
        <dbReference type="ARBA" id="ARBA00022801"/>
    </source>
</evidence>
<reference evidence="3 4" key="1">
    <citation type="journal article" date="2006" name="Science">
        <title>Genome of rice cluster I archaea -- the key methane producers in the rice rhizosphere.</title>
        <authorList>
            <person name="Erkel C."/>
            <person name="Kube M."/>
            <person name="Reinhardt R."/>
            <person name="Liesack W."/>
        </authorList>
    </citation>
    <scope>NUCLEOTIDE SEQUENCE [LARGE SCALE GENOMIC DNA]</scope>
    <source>
        <strain evidence="4">DSM 22066 / NBRC 105507 / MRE50</strain>
    </source>
</reference>
<evidence type="ECO:0000313" key="4">
    <source>
        <dbReference type="Proteomes" id="UP000000663"/>
    </source>
</evidence>
<dbReference type="InterPro" id="IPR001130">
    <property type="entry name" value="TatD-like"/>
</dbReference>
<dbReference type="GeneID" id="5145163"/>
<dbReference type="EMBL" id="AM114193">
    <property type="protein sequence ID" value="CAJ35308.1"/>
    <property type="molecule type" value="Genomic_DNA"/>
</dbReference>
<dbReference type="GO" id="GO:0016788">
    <property type="term" value="F:hydrolase activity, acting on ester bonds"/>
    <property type="evidence" value="ECO:0007669"/>
    <property type="project" value="UniProtKB-UniRule"/>
</dbReference>
<keyword evidence="2" id="KW-0479">Metal-binding</keyword>
<dbReference type="GO" id="GO:0046872">
    <property type="term" value="F:metal ion binding"/>
    <property type="evidence" value="ECO:0007669"/>
    <property type="project" value="UniProtKB-KW"/>
</dbReference>
<dbReference type="InterPro" id="IPR018228">
    <property type="entry name" value="DNase_TatD-rel_CS"/>
</dbReference>
<keyword evidence="4" id="KW-1185">Reference proteome</keyword>
<dbReference type="Pfam" id="PF01026">
    <property type="entry name" value="TatD_DNase"/>
    <property type="match status" value="1"/>
</dbReference>